<organism evidence="1 2">
    <name type="scientific">Hygrophoropsis aurantiaca</name>
    <dbReference type="NCBI Taxonomy" id="72124"/>
    <lineage>
        <taxon>Eukaryota</taxon>
        <taxon>Fungi</taxon>
        <taxon>Dikarya</taxon>
        <taxon>Basidiomycota</taxon>
        <taxon>Agaricomycotina</taxon>
        <taxon>Agaricomycetes</taxon>
        <taxon>Agaricomycetidae</taxon>
        <taxon>Boletales</taxon>
        <taxon>Coniophorineae</taxon>
        <taxon>Hygrophoropsidaceae</taxon>
        <taxon>Hygrophoropsis</taxon>
    </lineage>
</organism>
<sequence length="187" mass="20508">MTALMYNIRALHEYVISVGPAVGSVEQIVNYNTSANIPAAITQHSPIPSVIFDIVLLFFALQAFLKHVSEAKRLDGRWSINMLVRTLMADHLVYFVCYLTWMSISLAANYINYDLTVSSSNILLDDVIGIFGALAIIAGPRMVISLRAQESRPRGLEGTSMGELSSVQFGIRDLPTQSESVIEEVGG</sequence>
<evidence type="ECO:0000313" key="1">
    <source>
        <dbReference type="EMBL" id="KAH7903557.1"/>
    </source>
</evidence>
<comment type="caution">
    <text evidence="1">The sequence shown here is derived from an EMBL/GenBank/DDBJ whole genome shotgun (WGS) entry which is preliminary data.</text>
</comment>
<accession>A0ACB7ZS91</accession>
<proteinExistence type="predicted"/>
<gene>
    <name evidence="1" type="ORF">BJ138DRAFT_1192402</name>
</gene>
<name>A0ACB7ZS91_9AGAM</name>
<keyword evidence="2" id="KW-1185">Reference proteome</keyword>
<evidence type="ECO:0000313" key="2">
    <source>
        <dbReference type="Proteomes" id="UP000790377"/>
    </source>
</evidence>
<reference evidence="1" key="1">
    <citation type="journal article" date="2021" name="New Phytol.">
        <title>Evolutionary innovations through gain and loss of genes in the ectomycorrhizal Boletales.</title>
        <authorList>
            <person name="Wu G."/>
            <person name="Miyauchi S."/>
            <person name="Morin E."/>
            <person name="Kuo A."/>
            <person name="Drula E."/>
            <person name="Varga T."/>
            <person name="Kohler A."/>
            <person name="Feng B."/>
            <person name="Cao Y."/>
            <person name="Lipzen A."/>
            <person name="Daum C."/>
            <person name="Hundley H."/>
            <person name="Pangilinan J."/>
            <person name="Johnson J."/>
            <person name="Barry K."/>
            <person name="LaButti K."/>
            <person name="Ng V."/>
            <person name="Ahrendt S."/>
            <person name="Min B."/>
            <person name="Choi I.G."/>
            <person name="Park H."/>
            <person name="Plett J.M."/>
            <person name="Magnuson J."/>
            <person name="Spatafora J.W."/>
            <person name="Nagy L.G."/>
            <person name="Henrissat B."/>
            <person name="Grigoriev I.V."/>
            <person name="Yang Z.L."/>
            <person name="Xu J."/>
            <person name="Martin F.M."/>
        </authorList>
    </citation>
    <scope>NUCLEOTIDE SEQUENCE</scope>
    <source>
        <strain evidence="1">ATCC 28755</strain>
    </source>
</reference>
<dbReference type="EMBL" id="MU268892">
    <property type="protein sequence ID" value="KAH7903557.1"/>
    <property type="molecule type" value="Genomic_DNA"/>
</dbReference>
<protein>
    <submittedName>
        <fullName evidence="1">Uncharacterized protein</fullName>
    </submittedName>
</protein>
<dbReference type="Proteomes" id="UP000790377">
    <property type="component" value="Unassembled WGS sequence"/>
</dbReference>